<keyword evidence="5 6" id="KW-0482">Metalloprotease</keyword>
<evidence type="ECO:0000256" key="6">
    <source>
        <dbReference type="RuleBase" id="RU003983"/>
    </source>
</evidence>
<evidence type="ECO:0000256" key="5">
    <source>
        <dbReference type="ARBA" id="ARBA00023049"/>
    </source>
</evidence>
<name>A0AB38YIX0_9GAMM</name>
<evidence type="ECO:0000259" key="7">
    <source>
        <dbReference type="Pfam" id="PF01435"/>
    </source>
</evidence>
<dbReference type="PANTHER" id="PTHR22726">
    <property type="entry name" value="METALLOENDOPEPTIDASE OMA1"/>
    <property type="match status" value="1"/>
</dbReference>
<dbReference type="Gene3D" id="3.30.2010.10">
    <property type="entry name" value="Metalloproteases ('zincins'), catalytic domain"/>
    <property type="match status" value="1"/>
</dbReference>
<evidence type="ECO:0000313" key="8">
    <source>
        <dbReference type="EMBL" id="WLD59287.1"/>
    </source>
</evidence>
<proteinExistence type="inferred from homology"/>
<evidence type="ECO:0000256" key="2">
    <source>
        <dbReference type="ARBA" id="ARBA00022723"/>
    </source>
</evidence>
<evidence type="ECO:0000256" key="3">
    <source>
        <dbReference type="ARBA" id="ARBA00022801"/>
    </source>
</evidence>
<keyword evidence="2" id="KW-0479">Metal-binding</keyword>
<dbReference type="GO" id="GO:0016020">
    <property type="term" value="C:membrane"/>
    <property type="evidence" value="ECO:0007669"/>
    <property type="project" value="TreeGrafter"/>
</dbReference>
<keyword evidence="1 6" id="KW-0645">Protease</keyword>
<comment type="similarity">
    <text evidence="6">Belongs to the peptidase M48 family.</text>
</comment>
<gene>
    <name evidence="8" type="ORF">NFC81_05770</name>
</gene>
<dbReference type="EMBL" id="CP101717">
    <property type="protein sequence ID" value="WLD59287.1"/>
    <property type="molecule type" value="Genomic_DNA"/>
</dbReference>
<evidence type="ECO:0000256" key="4">
    <source>
        <dbReference type="ARBA" id="ARBA00022833"/>
    </source>
</evidence>
<dbReference type="EC" id="3.4.24.-" evidence="8"/>
<keyword evidence="3 6" id="KW-0378">Hydrolase</keyword>
<dbReference type="PROSITE" id="PS51257">
    <property type="entry name" value="PROKAR_LIPOPROTEIN"/>
    <property type="match status" value="1"/>
</dbReference>
<dbReference type="GO" id="GO:0051603">
    <property type="term" value="P:proteolysis involved in protein catabolic process"/>
    <property type="evidence" value="ECO:0007669"/>
    <property type="project" value="TreeGrafter"/>
</dbReference>
<organism evidence="8">
    <name type="scientific">Salinispirillum sp. LH 10-3-1</name>
    <dbReference type="NCBI Taxonomy" id="2952525"/>
    <lineage>
        <taxon>Bacteria</taxon>
        <taxon>Pseudomonadati</taxon>
        <taxon>Pseudomonadota</taxon>
        <taxon>Gammaproteobacteria</taxon>
        <taxon>Oceanospirillales</taxon>
        <taxon>Saccharospirillaceae</taxon>
        <taxon>Salinispirillum</taxon>
    </lineage>
</organism>
<sequence>MTRRQLIRRISYASLGLSTPLWLSGCAIDPITGKPTLMLLSREDEIAIDRQQTPHQFSADYGITTDAALNRYVAELGGSISSLSHRADMPYNFQVVNANYVNAYAFPGGSIAVTRGILLELQNEAELAALLGHEIGHVTARHAGARMTQGMLAQAAVGTAVAGLGESTLGGAVGMVGQIGAGALLARYSRDNERQADQLGTDYMALANQNPEGMVGLMNMLRSLSDRKPNAIELMFSSHPMSDERYRNVQQQVSGFSANQRGRDVGRERYMDQTARLRAMKPAIEAMQEGERLLAQRNPQQAEARLLEAVRLAPNDYTGLMLAGKFYLVQDKDQEALRYFDRARQAMPGEGQAMQYRGLAHLGLERYDRALADFLAYEEVLPGNPGTDFLVGYSYEKSGSRQNAAQRYQAFLQKVQRGDQAEYAYARLKEWGYV</sequence>
<evidence type="ECO:0000256" key="1">
    <source>
        <dbReference type="ARBA" id="ARBA00022670"/>
    </source>
</evidence>
<reference evidence="8" key="1">
    <citation type="submission" date="2022-07" db="EMBL/GenBank/DDBJ databases">
        <title>Complete genome sequence of Salinispirillum sp. LH10-3-1 capable of multiple carbohydrate inversion isolated from a soda lake.</title>
        <authorList>
            <person name="Liu J."/>
            <person name="Zhai Y."/>
            <person name="Zhang H."/>
            <person name="Yang H."/>
            <person name="Qu J."/>
            <person name="Li J."/>
        </authorList>
    </citation>
    <scope>NUCLEOTIDE SEQUENCE</scope>
    <source>
        <strain evidence="8">LH 10-3-1</strain>
    </source>
</reference>
<dbReference type="SUPFAM" id="SSF48452">
    <property type="entry name" value="TPR-like"/>
    <property type="match status" value="1"/>
</dbReference>
<dbReference type="GO" id="GO:0046872">
    <property type="term" value="F:metal ion binding"/>
    <property type="evidence" value="ECO:0007669"/>
    <property type="project" value="UniProtKB-KW"/>
</dbReference>
<dbReference type="InterPro" id="IPR011990">
    <property type="entry name" value="TPR-like_helical_dom_sf"/>
</dbReference>
<accession>A0AB38YIX0</accession>
<dbReference type="InterPro" id="IPR051156">
    <property type="entry name" value="Mito/Outer_Membr_Metalloprot"/>
</dbReference>
<dbReference type="RefSeq" id="WP_304996578.1">
    <property type="nucleotide sequence ID" value="NZ_CP101717.1"/>
</dbReference>
<keyword evidence="4 6" id="KW-0862">Zinc</keyword>
<dbReference type="AlphaFoldDB" id="A0AB38YIX0"/>
<dbReference type="Pfam" id="PF01435">
    <property type="entry name" value="Peptidase_M48"/>
    <property type="match status" value="1"/>
</dbReference>
<dbReference type="Gene3D" id="1.25.40.10">
    <property type="entry name" value="Tetratricopeptide repeat domain"/>
    <property type="match status" value="1"/>
</dbReference>
<feature type="domain" description="Peptidase M48" evidence="7">
    <location>
        <begin position="70"/>
        <end position="251"/>
    </location>
</feature>
<comment type="cofactor">
    <cofactor evidence="6">
        <name>Zn(2+)</name>
        <dbReference type="ChEBI" id="CHEBI:29105"/>
    </cofactor>
    <text evidence="6">Binds 1 zinc ion per subunit.</text>
</comment>
<dbReference type="GO" id="GO:0004222">
    <property type="term" value="F:metalloendopeptidase activity"/>
    <property type="evidence" value="ECO:0007669"/>
    <property type="project" value="InterPro"/>
</dbReference>
<dbReference type="InterPro" id="IPR001915">
    <property type="entry name" value="Peptidase_M48"/>
</dbReference>
<dbReference type="PANTHER" id="PTHR22726:SF1">
    <property type="entry name" value="METALLOENDOPEPTIDASE OMA1, MITOCHONDRIAL"/>
    <property type="match status" value="1"/>
</dbReference>
<protein>
    <submittedName>
        <fullName evidence="8">M48 family metalloprotease</fullName>
        <ecNumber evidence="8">3.4.24.-</ecNumber>
    </submittedName>
</protein>